<accession>A0A218VS34</accession>
<reference evidence="4" key="1">
    <citation type="journal article" date="2017" name="Plant J.">
        <title>The pomegranate (Punica granatum L.) genome and the genomics of punicalagin biosynthesis.</title>
        <authorList>
            <person name="Qin G."/>
            <person name="Xu C."/>
            <person name="Ming R."/>
            <person name="Tang H."/>
            <person name="Guyot R."/>
            <person name="Kramer E.M."/>
            <person name="Hu Y."/>
            <person name="Yi X."/>
            <person name="Qi Y."/>
            <person name="Xu X."/>
            <person name="Gao Z."/>
            <person name="Pan H."/>
            <person name="Jian J."/>
            <person name="Tian Y."/>
            <person name="Yue Z."/>
            <person name="Xu Y."/>
        </authorList>
    </citation>
    <scope>NUCLEOTIDE SEQUENCE [LARGE SCALE GENOMIC DNA]</scope>
    <source>
        <strain evidence="4">cv. Dabenzi</strain>
    </source>
</reference>
<dbReference type="PROSITE" id="PS51375">
    <property type="entry name" value="PPR"/>
    <property type="match status" value="5"/>
</dbReference>
<dbReference type="Proteomes" id="UP000197138">
    <property type="component" value="Unassembled WGS sequence"/>
</dbReference>
<dbReference type="InterPro" id="IPR046960">
    <property type="entry name" value="PPR_At4g14850-like_plant"/>
</dbReference>
<dbReference type="Pfam" id="PF13041">
    <property type="entry name" value="PPR_2"/>
    <property type="match status" value="1"/>
</dbReference>
<dbReference type="EMBL" id="MTKT01006206">
    <property type="protein sequence ID" value="OWM63119.1"/>
    <property type="molecule type" value="Genomic_DNA"/>
</dbReference>
<dbReference type="Pfam" id="PF20431">
    <property type="entry name" value="E_motif"/>
    <property type="match status" value="1"/>
</dbReference>
<evidence type="ECO:0000313" key="3">
    <source>
        <dbReference type="EMBL" id="OWM63119.1"/>
    </source>
</evidence>
<feature type="repeat" description="PPR" evidence="2">
    <location>
        <begin position="278"/>
        <end position="312"/>
    </location>
</feature>
<evidence type="ECO:0000256" key="2">
    <source>
        <dbReference type="PROSITE-ProRule" id="PRU00708"/>
    </source>
</evidence>
<dbReference type="SUPFAM" id="SSF48452">
    <property type="entry name" value="TPR-like"/>
    <property type="match status" value="1"/>
</dbReference>
<proteinExistence type="predicted"/>
<dbReference type="PANTHER" id="PTHR47926:SF435">
    <property type="entry name" value="PENTACOTRIPEPTIDE-REPEAT REGION OF PRORP DOMAIN-CONTAINING PROTEIN"/>
    <property type="match status" value="1"/>
</dbReference>
<keyword evidence="1" id="KW-0677">Repeat</keyword>
<sequence>MRIPSKLKESLTFAIPAGGRSSRSGFTCPFSSCSSLSLPKDAPALAARLSRAADSKSLLLGMQLHAQITKWGFISDIFSQNQLILMYTKCSALKCGLEVFEQMPHRNLFSWTLLLSGAVQVGELELGLVLLSDMTRHRFLPNEFALGSALKICIDLSAFEMGMSIHGYAVKIGVERNPFVGSSMLNFYSRLGSIEEAEAVFCSVNNPDTGCWNAMAGAYADCGLGLKAVELVSLMQAKGVHLDEFTFANALKGCSLVGYDNYGRELHGLIVCSELGFSTSISNTLLHMYLKTGRKDSALKVFNMMHEKDIITWNTISLVKLYATVGRQIDAFRCLRELKRSDLTCWGSLVSTLVHHGCSDEAMHSMKRLMESGDDPDEFILGSIFNGCANMSSLHQTKSAHSLAVKMGHDTHRFIASSVIDAYAKCGDVQSARMAFDHSSDIKDVVIYNSMIMGYAHNGLVVEAMEIFDKMKLANLQLSQATFVSAISACSHMGFLYQGCLLFQSMKSEYGMEPSPDIYGCIVDMLSRSGYLVHAKTMIEEMPFPPWPGILRSLLSGSRVHGNIAISKWAYEKLLQLVPENDAAHILLSSVYSEAGSWEDAAFLQRDMIDKGISKSPGHSWIQMQ</sequence>
<dbReference type="FunFam" id="1.25.40.10:FF:000158">
    <property type="entry name" value="pentatricopeptide repeat-containing protein At2g33680"/>
    <property type="match status" value="1"/>
</dbReference>
<dbReference type="GO" id="GO:0003723">
    <property type="term" value="F:RNA binding"/>
    <property type="evidence" value="ECO:0007669"/>
    <property type="project" value="InterPro"/>
</dbReference>
<evidence type="ECO:0000313" key="4">
    <source>
        <dbReference type="Proteomes" id="UP000197138"/>
    </source>
</evidence>
<comment type="caution">
    <text evidence="3">The sequence shown here is derived from an EMBL/GenBank/DDBJ whole genome shotgun (WGS) entry which is preliminary data.</text>
</comment>
<evidence type="ECO:0000256" key="1">
    <source>
        <dbReference type="ARBA" id="ARBA00022737"/>
    </source>
</evidence>
<name>A0A218VS34_PUNGR</name>
<dbReference type="InterPro" id="IPR011990">
    <property type="entry name" value="TPR-like_helical_dom_sf"/>
</dbReference>
<dbReference type="InterPro" id="IPR046848">
    <property type="entry name" value="E_motif"/>
</dbReference>
<dbReference type="GO" id="GO:0009451">
    <property type="term" value="P:RNA modification"/>
    <property type="evidence" value="ECO:0007669"/>
    <property type="project" value="InterPro"/>
</dbReference>
<feature type="repeat" description="PPR" evidence="2">
    <location>
        <begin position="208"/>
        <end position="242"/>
    </location>
</feature>
<feature type="repeat" description="PPR" evidence="2">
    <location>
        <begin position="107"/>
        <end position="141"/>
    </location>
</feature>
<dbReference type="PANTHER" id="PTHR47926">
    <property type="entry name" value="PENTATRICOPEPTIDE REPEAT-CONTAINING PROTEIN"/>
    <property type="match status" value="1"/>
</dbReference>
<dbReference type="AlphaFoldDB" id="A0A218VS34"/>
<gene>
    <name evidence="3" type="ORF">CDL15_Pgr008035</name>
</gene>
<feature type="repeat" description="PPR" evidence="2">
    <location>
        <begin position="342"/>
        <end position="376"/>
    </location>
</feature>
<dbReference type="NCBIfam" id="TIGR00756">
    <property type="entry name" value="PPR"/>
    <property type="match status" value="2"/>
</dbReference>
<protein>
    <submittedName>
        <fullName evidence="3">Uncharacterized protein</fullName>
    </submittedName>
</protein>
<dbReference type="InterPro" id="IPR002885">
    <property type="entry name" value="PPR_rpt"/>
</dbReference>
<dbReference type="GO" id="GO:0099402">
    <property type="term" value="P:plant organ development"/>
    <property type="evidence" value="ECO:0007669"/>
    <property type="project" value="UniProtKB-ARBA"/>
</dbReference>
<dbReference type="FunFam" id="1.25.40.10:FF:000343">
    <property type="entry name" value="Pentatricopeptide repeat-containing protein At3g58590"/>
    <property type="match status" value="1"/>
</dbReference>
<organism evidence="3 4">
    <name type="scientific">Punica granatum</name>
    <name type="common">Pomegranate</name>
    <dbReference type="NCBI Taxonomy" id="22663"/>
    <lineage>
        <taxon>Eukaryota</taxon>
        <taxon>Viridiplantae</taxon>
        <taxon>Streptophyta</taxon>
        <taxon>Embryophyta</taxon>
        <taxon>Tracheophyta</taxon>
        <taxon>Spermatophyta</taxon>
        <taxon>Magnoliopsida</taxon>
        <taxon>eudicotyledons</taxon>
        <taxon>Gunneridae</taxon>
        <taxon>Pentapetalae</taxon>
        <taxon>rosids</taxon>
        <taxon>malvids</taxon>
        <taxon>Myrtales</taxon>
        <taxon>Lythraceae</taxon>
        <taxon>Punica</taxon>
    </lineage>
</organism>
<feature type="repeat" description="PPR" evidence="2">
    <location>
        <begin position="444"/>
        <end position="478"/>
    </location>
</feature>
<dbReference type="Pfam" id="PF01535">
    <property type="entry name" value="PPR"/>
    <property type="match status" value="5"/>
</dbReference>
<dbReference type="Gene3D" id="1.25.40.10">
    <property type="entry name" value="Tetratricopeptide repeat domain"/>
    <property type="match status" value="4"/>
</dbReference>